<dbReference type="Gene3D" id="3.40.50.720">
    <property type="entry name" value="NAD(P)-binding Rossmann-like Domain"/>
    <property type="match status" value="1"/>
</dbReference>
<comment type="caution">
    <text evidence="3">The sequence shown here is derived from an EMBL/GenBank/DDBJ whole genome shotgun (WGS) entry which is preliminary data.</text>
</comment>
<dbReference type="PANTHER" id="PTHR14239">
    <property type="entry name" value="DUDULIN-RELATED"/>
    <property type="match status" value="1"/>
</dbReference>
<dbReference type="SUPFAM" id="SSF51735">
    <property type="entry name" value="NAD(P)-binding Rossmann-fold domains"/>
    <property type="match status" value="1"/>
</dbReference>
<evidence type="ECO:0000313" key="3">
    <source>
        <dbReference type="EMBL" id="MEE3850161.1"/>
    </source>
</evidence>
<gene>
    <name evidence="3" type="ORF">VZC37_07435</name>
</gene>
<evidence type="ECO:0000313" key="4">
    <source>
        <dbReference type="Proteomes" id="UP001347146"/>
    </source>
</evidence>
<evidence type="ECO:0000259" key="2">
    <source>
        <dbReference type="Pfam" id="PF03807"/>
    </source>
</evidence>
<dbReference type="Pfam" id="PF03807">
    <property type="entry name" value="F420_oxidored"/>
    <property type="match status" value="1"/>
</dbReference>
<keyword evidence="4" id="KW-1185">Reference proteome</keyword>
<dbReference type="Proteomes" id="UP001347146">
    <property type="component" value="Unassembled WGS sequence"/>
</dbReference>
<evidence type="ECO:0000256" key="1">
    <source>
        <dbReference type="ARBA" id="ARBA00023002"/>
    </source>
</evidence>
<organism evidence="3 4">
    <name type="scientific">Gordonia sesuvii</name>
    <dbReference type="NCBI Taxonomy" id="3116777"/>
    <lineage>
        <taxon>Bacteria</taxon>
        <taxon>Bacillati</taxon>
        <taxon>Actinomycetota</taxon>
        <taxon>Actinomycetes</taxon>
        <taxon>Mycobacteriales</taxon>
        <taxon>Gordoniaceae</taxon>
        <taxon>Gordonia</taxon>
    </lineage>
</organism>
<reference evidence="3 4" key="1">
    <citation type="submission" date="2024-01" db="EMBL/GenBank/DDBJ databases">
        <title>Draft genome sequence of Gordonia sp. LSe1-13.</title>
        <authorList>
            <person name="Suphannarot A."/>
            <person name="Mingma R."/>
        </authorList>
    </citation>
    <scope>NUCLEOTIDE SEQUENCE [LARGE SCALE GENOMIC DNA]</scope>
    <source>
        <strain evidence="3 4">LSe1-13</strain>
    </source>
</reference>
<dbReference type="InterPro" id="IPR028939">
    <property type="entry name" value="P5C_Rdtase_cat_N"/>
</dbReference>
<proteinExistence type="predicted"/>
<sequence length="234" mass="25395">MKIAVIGTGMVGRVLAGRLAGLGHDVVIGTRDVQETLARTETDALGTVPYAQWQAEHDDVQLMVFEEAGRFAELVVNASNGSNSIAALRAVGAENLRRKVLVDVALPLDMSQGMPPTLSVANTDSLGEQIQREFPEARVVKTLNTVFCQVMVDPDRVPGDHTLFIAGNDEDAKNTAGQILTEFGWPADRVIDLGDITGARGTEMYMRLYFQLAGLFNTFELNIQLQIAENAAQH</sequence>
<dbReference type="RefSeq" id="WP_330432470.1">
    <property type="nucleotide sequence ID" value="NZ_JAZDUF010000002.1"/>
</dbReference>
<dbReference type="InterPro" id="IPR036291">
    <property type="entry name" value="NAD(P)-bd_dom_sf"/>
</dbReference>
<accession>A0ABU7MC77</accession>
<protein>
    <submittedName>
        <fullName evidence="3">NAD(P)-binding domain-containing protein</fullName>
    </submittedName>
</protein>
<dbReference type="InterPro" id="IPR051267">
    <property type="entry name" value="STEAP_metalloreductase"/>
</dbReference>
<dbReference type="EMBL" id="JAZDUF010000002">
    <property type="protein sequence ID" value="MEE3850161.1"/>
    <property type="molecule type" value="Genomic_DNA"/>
</dbReference>
<keyword evidence="1" id="KW-0560">Oxidoreductase</keyword>
<feature type="domain" description="Pyrroline-5-carboxylate reductase catalytic N-terminal" evidence="2">
    <location>
        <begin position="2"/>
        <end position="105"/>
    </location>
</feature>
<name>A0ABU7MC77_9ACTN</name>